<protein>
    <submittedName>
        <fullName evidence="1">Uncharacterized protein</fullName>
    </submittedName>
</protein>
<comment type="caution">
    <text evidence="1">The sequence shown here is derived from an EMBL/GenBank/DDBJ whole genome shotgun (WGS) entry which is preliminary data.</text>
</comment>
<evidence type="ECO:0000313" key="1">
    <source>
        <dbReference type="EMBL" id="KQE04653.1"/>
    </source>
</evidence>
<accession>A0AAP1FBL9</accession>
<sequence length="143" mass="16621">MGKHISVQPYFNLFIGPFETYPYSNALYDANGNFKEVVAFTKGRLSIDMQNNGEVARHIRLIHAGKNQVIFRRIEIIKGQKDGVLFDIENDEFEKLKNEGFIEVLYRLEYSDIYGKPYKESIKAGISKSHKDKYFINYQIITA</sequence>
<dbReference type="EMBL" id="LLGC01000166">
    <property type="protein sequence ID" value="KQE04653.1"/>
    <property type="molecule type" value="Genomic_DNA"/>
</dbReference>
<reference evidence="1 2" key="1">
    <citation type="submission" date="2015-10" db="EMBL/GenBank/DDBJ databases">
        <title>The utility of whole genome sequencing in characterizing Acinetobacter epidemiology and analyzing hospital outbreaks.</title>
        <authorList>
            <person name="Ozer E.A."/>
            <person name="Fitzpatrick M.A."/>
            <person name="Hauser A.R."/>
        </authorList>
    </citation>
    <scope>NUCLEOTIDE SEQUENCE [LARGE SCALE GENOMIC DNA]</scope>
    <source>
        <strain evidence="1 2">ABBL072</strain>
    </source>
</reference>
<name>A0AAP1FBL9_ACIBA</name>
<proteinExistence type="predicted"/>
<organism evidence="1 2">
    <name type="scientific">Acinetobacter baumannii</name>
    <dbReference type="NCBI Taxonomy" id="470"/>
    <lineage>
        <taxon>Bacteria</taxon>
        <taxon>Pseudomonadati</taxon>
        <taxon>Pseudomonadota</taxon>
        <taxon>Gammaproteobacteria</taxon>
        <taxon>Moraxellales</taxon>
        <taxon>Moraxellaceae</taxon>
        <taxon>Acinetobacter</taxon>
        <taxon>Acinetobacter calcoaceticus/baumannii complex</taxon>
    </lineage>
</organism>
<gene>
    <name evidence="1" type="ORF">APD33_10830</name>
</gene>
<evidence type="ECO:0000313" key="2">
    <source>
        <dbReference type="Proteomes" id="UP000051449"/>
    </source>
</evidence>
<dbReference type="Proteomes" id="UP000051449">
    <property type="component" value="Unassembled WGS sequence"/>
</dbReference>
<dbReference type="RefSeq" id="WP_049867416.1">
    <property type="nucleotide sequence ID" value="NZ_CM125926.1"/>
</dbReference>
<dbReference type="AlphaFoldDB" id="A0AAP1FBL9"/>